<name>A0ABW6WAK2_9ACTN</name>
<dbReference type="EMBL" id="JBIAZU010000002">
    <property type="protein sequence ID" value="MFF5290334.1"/>
    <property type="molecule type" value="Genomic_DNA"/>
</dbReference>
<keyword evidence="1 6" id="KW-0597">Phosphoprotein</keyword>
<dbReference type="Gene3D" id="1.10.10.10">
    <property type="entry name" value="Winged helix-like DNA-binding domain superfamily/Winged helix DNA-binding domain"/>
    <property type="match status" value="1"/>
</dbReference>
<dbReference type="PANTHER" id="PTHR48111:SF72">
    <property type="entry name" value="SENSORY TRANSDUCTION PROTEIN REGX3"/>
    <property type="match status" value="1"/>
</dbReference>
<dbReference type="InterPro" id="IPR001789">
    <property type="entry name" value="Sig_transdc_resp-reg_receiver"/>
</dbReference>
<feature type="domain" description="Response regulatory" evidence="8">
    <location>
        <begin position="2"/>
        <end position="113"/>
    </location>
</feature>
<dbReference type="SMART" id="SM00862">
    <property type="entry name" value="Trans_reg_C"/>
    <property type="match status" value="1"/>
</dbReference>
<dbReference type="Gene3D" id="6.10.250.690">
    <property type="match status" value="1"/>
</dbReference>
<dbReference type="Pfam" id="PF00072">
    <property type="entry name" value="Response_reg"/>
    <property type="match status" value="1"/>
</dbReference>
<dbReference type="SMART" id="SM00448">
    <property type="entry name" value="REC"/>
    <property type="match status" value="1"/>
</dbReference>
<evidence type="ECO:0000256" key="6">
    <source>
        <dbReference type="PROSITE-ProRule" id="PRU00169"/>
    </source>
</evidence>
<proteinExistence type="predicted"/>
<evidence type="ECO:0000256" key="3">
    <source>
        <dbReference type="ARBA" id="ARBA00023125"/>
    </source>
</evidence>
<dbReference type="Gene3D" id="3.40.50.2300">
    <property type="match status" value="1"/>
</dbReference>
<reference evidence="10 11" key="1">
    <citation type="submission" date="2024-10" db="EMBL/GenBank/DDBJ databases">
        <title>The Natural Products Discovery Center: Release of the First 8490 Sequenced Strains for Exploring Actinobacteria Biosynthetic Diversity.</title>
        <authorList>
            <person name="Kalkreuter E."/>
            <person name="Kautsar S.A."/>
            <person name="Yang D."/>
            <person name="Bader C.D."/>
            <person name="Teijaro C.N."/>
            <person name="Fluegel L."/>
            <person name="Davis C.M."/>
            <person name="Simpson J.R."/>
            <person name="Lauterbach L."/>
            <person name="Steele A.D."/>
            <person name="Gui C."/>
            <person name="Meng S."/>
            <person name="Li G."/>
            <person name="Viehrig K."/>
            <person name="Ye F."/>
            <person name="Su P."/>
            <person name="Kiefer A.F."/>
            <person name="Nichols A."/>
            <person name="Cepeda A.J."/>
            <person name="Yan W."/>
            <person name="Fan B."/>
            <person name="Jiang Y."/>
            <person name="Adhikari A."/>
            <person name="Zheng C.-J."/>
            <person name="Schuster L."/>
            <person name="Cowan T.M."/>
            <person name="Smanski M.J."/>
            <person name="Chevrette M.G."/>
            <person name="De Carvalho L.P.S."/>
            <person name="Shen B."/>
        </authorList>
    </citation>
    <scope>NUCLEOTIDE SEQUENCE [LARGE SCALE GENOMIC DNA]</scope>
    <source>
        <strain evidence="10 11">NPDC000087</strain>
    </source>
</reference>
<dbReference type="Proteomes" id="UP001602245">
    <property type="component" value="Unassembled WGS sequence"/>
</dbReference>
<dbReference type="PANTHER" id="PTHR48111">
    <property type="entry name" value="REGULATOR OF RPOS"/>
    <property type="match status" value="1"/>
</dbReference>
<accession>A0ABW6WAK2</accession>
<evidence type="ECO:0000256" key="7">
    <source>
        <dbReference type="PROSITE-ProRule" id="PRU01091"/>
    </source>
</evidence>
<keyword evidence="2" id="KW-0805">Transcription regulation</keyword>
<dbReference type="InterPro" id="IPR011006">
    <property type="entry name" value="CheY-like_superfamily"/>
</dbReference>
<dbReference type="InterPro" id="IPR001867">
    <property type="entry name" value="OmpR/PhoB-type_DNA-bd"/>
</dbReference>
<keyword evidence="4" id="KW-0804">Transcription</keyword>
<keyword evidence="11" id="KW-1185">Reference proteome</keyword>
<evidence type="ECO:0000259" key="8">
    <source>
        <dbReference type="PROSITE" id="PS50110"/>
    </source>
</evidence>
<dbReference type="PROSITE" id="PS51755">
    <property type="entry name" value="OMPR_PHOB"/>
    <property type="match status" value="1"/>
</dbReference>
<feature type="DNA-binding region" description="OmpR/PhoB-type" evidence="7">
    <location>
        <begin position="124"/>
        <end position="218"/>
    </location>
</feature>
<evidence type="ECO:0000256" key="4">
    <source>
        <dbReference type="ARBA" id="ARBA00023163"/>
    </source>
</evidence>
<organism evidence="10 11">
    <name type="scientific">Paractinoplanes globisporus</name>
    <dbReference type="NCBI Taxonomy" id="113565"/>
    <lineage>
        <taxon>Bacteria</taxon>
        <taxon>Bacillati</taxon>
        <taxon>Actinomycetota</taxon>
        <taxon>Actinomycetes</taxon>
        <taxon>Micromonosporales</taxon>
        <taxon>Micromonosporaceae</taxon>
        <taxon>Paractinoplanes</taxon>
    </lineage>
</organism>
<dbReference type="Pfam" id="PF00486">
    <property type="entry name" value="Trans_reg_C"/>
    <property type="match status" value="1"/>
</dbReference>
<evidence type="ECO:0000256" key="1">
    <source>
        <dbReference type="ARBA" id="ARBA00022553"/>
    </source>
</evidence>
<sequence>MRILLVEDDHRVSAVMISMLQRRGYEVEHAATATAALEAAPCDLVLLDLNLPDGDGVDVCRALRARNEQIGIIAVTARGEERDKITGLRVGADDYVVKPFSMAELQARIEALLRRSVRQVPAVREIAQIGPLRIDHAARTVHLDDAPITLTRKEFDVLASLARQPGVALSRERILLDVWQTTWSGKHTLEVHIASLRAKLGRPDLVETVRGVGYRLRT</sequence>
<feature type="domain" description="OmpR/PhoB-type" evidence="9">
    <location>
        <begin position="124"/>
        <end position="218"/>
    </location>
</feature>
<dbReference type="PROSITE" id="PS50110">
    <property type="entry name" value="RESPONSE_REGULATORY"/>
    <property type="match status" value="1"/>
</dbReference>
<feature type="modified residue" description="4-aspartylphosphate" evidence="6">
    <location>
        <position position="48"/>
    </location>
</feature>
<gene>
    <name evidence="10" type="ORF">ACFY35_12875</name>
</gene>
<dbReference type="CDD" id="cd00383">
    <property type="entry name" value="trans_reg_C"/>
    <property type="match status" value="1"/>
</dbReference>
<evidence type="ECO:0000256" key="5">
    <source>
        <dbReference type="ARBA" id="ARBA00041201"/>
    </source>
</evidence>
<dbReference type="InterPro" id="IPR039420">
    <property type="entry name" value="WalR-like"/>
</dbReference>
<comment type="caution">
    <text evidence="10">The sequence shown here is derived from an EMBL/GenBank/DDBJ whole genome shotgun (WGS) entry which is preliminary data.</text>
</comment>
<evidence type="ECO:0000313" key="10">
    <source>
        <dbReference type="EMBL" id="MFF5290334.1"/>
    </source>
</evidence>
<dbReference type="SUPFAM" id="SSF52172">
    <property type="entry name" value="CheY-like"/>
    <property type="match status" value="1"/>
</dbReference>
<dbReference type="InterPro" id="IPR036388">
    <property type="entry name" value="WH-like_DNA-bd_sf"/>
</dbReference>
<evidence type="ECO:0000256" key="2">
    <source>
        <dbReference type="ARBA" id="ARBA00023015"/>
    </source>
</evidence>
<keyword evidence="3 7" id="KW-0238">DNA-binding</keyword>
<evidence type="ECO:0000259" key="9">
    <source>
        <dbReference type="PROSITE" id="PS51755"/>
    </source>
</evidence>
<evidence type="ECO:0000313" key="11">
    <source>
        <dbReference type="Proteomes" id="UP001602245"/>
    </source>
</evidence>
<protein>
    <recommendedName>
        <fullName evidence="5">Sensory transduction protein RegX3</fullName>
    </recommendedName>
</protein>
<dbReference type="RefSeq" id="WP_020510676.1">
    <property type="nucleotide sequence ID" value="NZ_JBIAZU010000002.1"/>
</dbReference>